<reference evidence="2" key="1">
    <citation type="submission" date="2020-10" db="EMBL/GenBank/DDBJ databases">
        <authorList>
            <person name="Gilroy R."/>
        </authorList>
    </citation>
    <scope>NUCLEOTIDE SEQUENCE</scope>
    <source>
        <strain evidence="2">8207</strain>
    </source>
</reference>
<gene>
    <name evidence="2" type="ORF">IAC69_01035</name>
</gene>
<accession>A0A9D9GRZ0</accession>
<comment type="caution">
    <text evidence="2">The sequence shown here is derived from an EMBL/GenBank/DDBJ whole genome shotgun (WGS) entry which is preliminary data.</text>
</comment>
<keyword evidence="1" id="KW-0472">Membrane</keyword>
<name>A0A9D9GRZ0_9PROT</name>
<organism evidence="2 3">
    <name type="scientific">Candidatus Enterousia avistercoris</name>
    <dbReference type="NCBI Taxonomy" id="2840788"/>
    <lineage>
        <taxon>Bacteria</taxon>
        <taxon>Pseudomonadati</taxon>
        <taxon>Pseudomonadota</taxon>
        <taxon>Alphaproteobacteria</taxon>
        <taxon>Candidatus Enterousia</taxon>
    </lineage>
</organism>
<evidence type="ECO:0008006" key="4">
    <source>
        <dbReference type="Google" id="ProtNLM"/>
    </source>
</evidence>
<evidence type="ECO:0000313" key="2">
    <source>
        <dbReference type="EMBL" id="MBO8425045.1"/>
    </source>
</evidence>
<dbReference type="Proteomes" id="UP000823630">
    <property type="component" value="Unassembled WGS sequence"/>
</dbReference>
<keyword evidence="1" id="KW-0812">Transmembrane</keyword>
<dbReference type="AlphaFoldDB" id="A0A9D9GRZ0"/>
<reference evidence="2" key="2">
    <citation type="journal article" date="2021" name="PeerJ">
        <title>Extensive microbial diversity within the chicken gut microbiome revealed by metagenomics and culture.</title>
        <authorList>
            <person name="Gilroy R."/>
            <person name="Ravi A."/>
            <person name="Getino M."/>
            <person name="Pursley I."/>
            <person name="Horton D.L."/>
            <person name="Alikhan N.F."/>
            <person name="Baker D."/>
            <person name="Gharbi K."/>
            <person name="Hall N."/>
            <person name="Watson M."/>
            <person name="Adriaenssens E.M."/>
            <person name="Foster-Nyarko E."/>
            <person name="Jarju S."/>
            <person name="Secka A."/>
            <person name="Antonio M."/>
            <person name="Oren A."/>
            <person name="Chaudhuri R.R."/>
            <person name="La Ragione R."/>
            <person name="Hildebrand F."/>
            <person name="Pallen M.J."/>
        </authorList>
    </citation>
    <scope>NUCLEOTIDE SEQUENCE</scope>
    <source>
        <strain evidence="2">8207</strain>
    </source>
</reference>
<keyword evidence="1" id="KW-1133">Transmembrane helix</keyword>
<sequence>MHIHKSLHWIFWIIGIIVVFFAGFYIGTLDADAHEIKITSQCTGIGVAKSFSSNYESVNGTVIRDETERSESYTARCLCFASDATHKNIWVDTVEFSGESSESVQSLCNSDCQKLCEGRLANFTFAE</sequence>
<dbReference type="EMBL" id="JADINC010000019">
    <property type="protein sequence ID" value="MBO8425045.1"/>
    <property type="molecule type" value="Genomic_DNA"/>
</dbReference>
<proteinExistence type="predicted"/>
<evidence type="ECO:0000256" key="1">
    <source>
        <dbReference type="SAM" id="Phobius"/>
    </source>
</evidence>
<feature type="transmembrane region" description="Helical" evidence="1">
    <location>
        <begin position="6"/>
        <end position="27"/>
    </location>
</feature>
<protein>
    <recommendedName>
        <fullName evidence="4">Transmembrane protein</fullName>
    </recommendedName>
</protein>
<evidence type="ECO:0000313" key="3">
    <source>
        <dbReference type="Proteomes" id="UP000823630"/>
    </source>
</evidence>